<sequence>MSWIAVSGEGASWVCPDRFGGMAHDRDILMPRGSIVIETRLNSDARPQTLLAYERVHPWKGALSVRAMPGGEIVLELSQGDDVVHSVLQHGHDERTDVLRVTFSWDSEARWGRITAERPDADTMVVQDTPPPPPLLLEDIYSLVRRPQLVEKDKDVVFFAVSDAIEPVGPMPTLVGQVPVLTSQGYRPISTLRCGDTVETRSRGIVPVLARVTRRVPALGSFQPVRLRAPYFGLHRDLVVAPYQRLVIGGAEVEYIFGREEVLIPAISLVNGFAAVYQQGAQMIRYHQLLLPGHEPFLSAEAELESLYVGRMRRRKDLIRHSLLSEVPGNLIPEHARAGLKVLRPFEAITLAEARAA</sequence>
<proteinExistence type="predicted"/>
<dbReference type="AlphaFoldDB" id="A0A7W6GQW8"/>
<organism evidence="2 3">
    <name type="scientific">Sagittula marina</name>
    <dbReference type="NCBI Taxonomy" id="943940"/>
    <lineage>
        <taxon>Bacteria</taxon>
        <taxon>Pseudomonadati</taxon>
        <taxon>Pseudomonadota</taxon>
        <taxon>Alphaproteobacteria</taxon>
        <taxon>Rhodobacterales</taxon>
        <taxon>Roseobacteraceae</taxon>
        <taxon>Sagittula</taxon>
    </lineage>
</organism>
<name>A0A7W6GQW8_9RHOB</name>
<dbReference type="EMBL" id="JACIEJ010000001">
    <property type="protein sequence ID" value="MBB3984047.1"/>
    <property type="molecule type" value="Genomic_DNA"/>
</dbReference>
<protein>
    <recommendedName>
        <fullName evidence="1">Hedgehog/Intein (Hint) domain-containing protein</fullName>
    </recommendedName>
</protein>
<dbReference type="Pfam" id="PF13403">
    <property type="entry name" value="Hint_2"/>
    <property type="match status" value="1"/>
</dbReference>
<reference evidence="2 3" key="1">
    <citation type="submission" date="2020-08" db="EMBL/GenBank/DDBJ databases">
        <title>Genomic Encyclopedia of Type Strains, Phase IV (KMG-IV): sequencing the most valuable type-strain genomes for metagenomic binning, comparative biology and taxonomic classification.</title>
        <authorList>
            <person name="Goeker M."/>
        </authorList>
    </citation>
    <scope>NUCLEOTIDE SEQUENCE [LARGE SCALE GENOMIC DNA]</scope>
    <source>
        <strain evidence="2 3">DSM 102235</strain>
    </source>
</reference>
<evidence type="ECO:0000259" key="1">
    <source>
        <dbReference type="Pfam" id="PF13403"/>
    </source>
</evidence>
<dbReference type="Proteomes" id="UP000541426">
    <property type="component" value="Unassembled WGS sequence"/>
</dbReference>
<feature type="domain" description="Hedgehog/Intein (Hint)" evidence="1">
    <location>
        <begin position="179"/>
        <end position="310"/>
    </location>
</feature>
<accession>A0A7W6GQW8</accession>
<evidence type="ECO:0000313" key="3">
    <source>
        <dbReference type="Proteomes" id="UP000541426"/>
    </source>
</evidence>
<keyword evidence="3" id="KW-1185">Reference proteome</keyword>
<comment type="caution">
    <text evidence="2">The sequence shown here is derived from an EMBL/GenBank/DDBJ whole genome shotgun (WGS) entry which is preliminary data.</text>
</comment>
<gene>
    <name evidence="2" type="ORF">GGQ68_000358</name>
</gene>
<dbReference type="InterPro" id="IPR028992">
    <property type="entry name" value="Hedgehog/Intein_dom"/>
</dbReference>
<dbReference type="RefSeq" id="WP_183962670.1">
    <property type="nucleotide sequence ID" value="NZ_BAABBZ010000012.1"/>
</dbReference>
<evidence type="ECO:0000313" key="2">
    <source>
        <dbReference type="EMBL" id="MBB3984047.1"/>
    </source>
</evidence>